<protein>
    <submittedName>
        <fullName evidence="1">Uncharacterized protein</fullName>
    </submittedName>
</protein>
<dbReference type="Proteomes" id="UP000740926">
    <property type="component" value="Unassembled WGS sequence"/>
</dbReference>
<name>A0A9P7C1Z4_9FUNG</name>
<comment type="caution">
    <text evidence="1">The sequence shown here is derived from an EMBL/GenBank/DDBJ whole genome shotgun (WGS) entry which is preliminary data.</text>
</comment>
<reference evidence="1 2" key="1">
    <citation type="journal article" date="2020" name="Microb. Genom.">
        <title>Genetic diversity of clinical and environmental Mucorales isolates obtained from an investigation of mucormycosis cases among solid organ transplant recipients.</title>
        <authorList>
            <person name="Nguyen M.H."/>
            <person name="Kaul D."/>
            <person name="Muto C."/>
            <person name="Cheng S.J."/>
            <person name="Richter R.A."/>
            <person name="Bruno V.M."/>
            <person name="Liu G."/>
            <person name="Beyhan S."/>
            <person name="Sundermann A.J."/>
            <person name="Mounaud S."/>
            <person name="Pasculle A.W."/>
            <person name="Nierman W.C."/>
            <person name="Driscoll E."/>
            <person name="Cumbie R."/>
            <person name="Clancy C.J."/>
            <person name="Dupont C.L."/>
        </authorList>
    </citation>
    <scope>NUCLEOTIDE SEQUENCE [LARGE SCALE GENOMIC DNA]</scope>
    <source>
        <strain evidence="1 2">GL24</strain>
    </source>
</reference>
<accession>A0A9P7C1Z4</accession>
<dbReference type="EMBL" id="JAANIU010010124">
    <property type="protein sequence ID" value="KAG1532155.1"/>
    <property type="molecule type" value="Genomic_DNA"/>
</dbReference>
<evidence type="ECO:0000313" key="2">
    <source>
        <dbReference type="Proteomes" id="UP000740926"/>
    </source>
</evidence>
<gene>
    <name evidence="1" type="ORF">G6F50_016330</name>
</gene>
<proteinExistence type="predicted"/>
<keyword evidence="2" id="KW-1185">Reference proteome</keyword>
<sequence length="77" mass="7697">MSSSSVQGGASVCSLLGAVLRATSLSACGRQAVNANSAGRSPVHRALGGMTISGMSLLRVGVFMGILAERDGDRCGE</sequence>
<dbReference type="AlphaFoldDB" id="A0A9P7C1Z4"/>
<evidence type="ECO:0000313" key="1">
    <source>
        <dbReference type="EMBL" id="KAG1532155.1"/>
    </source>
</evidence>
<organism evidence="1 2">
    <name type="scientific">Rhizopus delemar</name>
    <dbReference type="NCBI Taxonomy" id="936053"/>
    <lineage>
        <taxon>Eukaryota</taxon>
        <taxon>Fungi</taxon>
        <taxon>Fungi incertae sedis</taxon>
        <taxon>Mucoromycota</taxon>
        <taxon>Mucoromycotina</taxon>
        <taxon>Mucoromycetes</taxon>
        <taxon>Mucorales</taxon>
        <taxon>Mucorineae</taxon>
        <taxon>Rhizopodaceae</taxon>
        <taxon>Rhizopus</taxon>
    </lineage>
</organism>